<keyword evidence="4 6" id="KW-1015">Disulfide bond</keyword>
<dbReference type="PROSITE" id="PS50026">
    <property type="entry name" value="EGF_3"/>
    <property type="match status" value="5"/>
</dbReference>
<dbReference type="InterPro" id="IPR000152">
    <property type="entry name" value="EGF-type_Asp/Asn_hydroxyl_site"/>
</dbReference>
<evidence type="ECO:0000313" key="8">
    <source>
        <dbReference type="EMBL" id="KAJ7365632.1"/>
    </source>
</evidence>
<dbReference type="PRINTS" id="PR00010">
    <property type="entry name" value="EGFBLOOD"/>
</dbReference>
<dbReference type="Proteomes" id="UP001163046">
    <property type="component" value="Unassembled WGS sequence"/>
</dbReference>
<feature type="domain" description="EGF-like" evidence="7">
    <location>
        <begin position="238"/>
        <end position="274"/>
    </location>
</feature>
<dbReference type="PROSITE" id="PS01186">
    <property type="entry name" value="EGF_2"/>
    <property type="match status" value="5"/>
</dbReference>
<evidence type="ECO:0000256" key="5">
    <source>
        <dbReference type="ARBA" id="ARBA00023180"/>
    </source>
</evidence>
<feature type="domain" description="EGF-like" evidence="7">
    <location>
        <begin position="126"/>
        <end position="162"/>
    </location>
</feature>
<feature type="disulfide bond" evidence="6">
    <location>
        <begin position="152"/>
        <end position="161"/>
    </location>
</feature>
<accession>A0A9W9YSU4</accession>
<dbReference type="EMBL" id="MU827302">
    <property type="protein sequence ID" value="KAJ7365632.1"/>
    <property type="molecule type" value="Genomic_DNA"/>
</dbReference>
<comment type="caution">
    <text evidence="8">The sequence shown here is derived from an EMBL/GenBank/DDBJ whole genome shotgun (WGS) entry which is preliminary data.</text>
</comment>
<gene>
    <name evidence="8" type="primary">DLL4_1</name>
    <name evidence="8" type="ORF">OS493_002340</name>
</gene>
<proteinExistence type="predicted"/>
<dbReference type="PANTHER" id="PTHR24049">
    <property type="entry name" value="CRUMBS FAMILY MEMBER"/>
    <property type="match status" value="1"/>
</dbReference>
<dbReference type="SMART" id="SM00181">
    <property type="entry name" value="EGF"/>
    <property type="match status" value="5"/>
</dbReference>
<protein>
    <submittedName>
        <fullName evidence="8">Delta-like protein 4</fullName>
    </submittedName>
</protein>
<organism evidence="8 9">
    <name type="scientific">Desmophyllum pertusum</name>
    <dbReference type="NCBI Taxonomy" id="174260"/>
    <lineage>
        <taxon>Eukaryota</taxon>
        <taxon>Metazoa</taxon>
        <taxon>Cnidaria</taxon>
        <taxon>Anthozoa</taxon>
        <taxon>Hexacorallia</taxon>
        <taxon>Scleractinia</taxon>
        <taxon>Caryophylliina</taxon>
        <taxon>Caryophylliidae</taxon>
        <taxon>Desmophyllum</taxon>
    </lineage>
</organism>
<evidence type="ECO:0000256" key="1">
    <source>
        <dbReference type="ARBA" id="ARBA00022536"/>
    </source>
</evidence>
<dbReference type="FunFam" id="2.10.25.10:FF:000255">
    <property type="entry name" value="Sushi, nidogen and EGF-like domains 1"/>
    <property type="match status" value="2"/>
</dbReference>
<dbReference type="InterPro" id="IPR013032">
    <property type="entry name" value="EGF-like_CS"/>
</dbReference>
<comment type="caution">
    <text evidence="6">Lacks conserved residue(s) required for the propagation of feature annotation.</text>
</comment>
<feature type="disulfide bond" evidence="6">
    <location>
        <begin position="190"/>
        <end position="199"/>
    </location>
</feature>
<dbReference type="PROSITE" id="PS00010">
    <property type="entry name" value="ASX_HYDROXYL"/>
    <property type="match status" value="1"/>
</dbReference>
<dbReference type="Gene3D" id="2.10.25.10">
    <property type="entry name" value="Laminin"/>
    <property type="match status" value="5"/>
</dbReference>
<keyword evidence="9" id="KW-1185">Reference proteome</keyword>
<keyword evidence="1 6" id="KW-0245">EGF-like domain</keyword>
<evidence type="ECO:0000256" key="4">
    <source>
        <dbReference type="ARBA" id="ARBA00023157"/>
    </source>
</evidence>
<dbReference type="FunFam" id="2.10.25.10:FF:000066">
    <property type="entry name" value="FAT atypical cadherin 4"/>
    <property type="match status" value="1"/>
</dbReference>
<dbReference type="AlphaFoldDB" id="A0A9W9YSU4"/>
<evidence type="ECO:0000256" key="2">
    <source>
        <dbReference type="ARBA" id="ARBA00022729"/>
    </source>
</evidence>
<dbReference type="SMART" id="SM00179">
    <property type="entry name" value="EGF_CA"/>
    <property type="match status" value="5"/>
</dbReference>
<name>A0A9W9YSU4_9CNID</name>
<feature type="disulfide bond" evidence="6">
    <location>
        <begin position="301"/>
        <end position="310"/>
    </location>
</feature>
<dbReference type="Pfam" id="PF12661">
    <property type="entry name" value="hEGF"/>
    <property type="match status" value="1"/>
</dbReference>
<feature type="domain" description="EGF-like" evidence="7">
    <location>
        <begin position="163"/>
        <end position="200"/>
    </location>
</feature>
<dbReference type="SUPFAM" id="SSF57196">
    <property type="entry name" value="EGF/Laminin"/>
    <property type="match status" value="5"/>
</dbReference>
<dbReference type="Pfam" id="PF00008">
    <property type="entry name" value="EGF"/>
    <property type="match status" value="4"/>
</dbReference>
<evidence type="ECO:0000256" key="3">
    <source>
        <dbReference type="ARBA" id="ARBA00022737"/>
    </source>
</evidence>
<dbReference type="GO" id="GO:0045197">
    <property type="term" value="P:establishment or maintenance of epithelial cell apical/basal polarity"/>
    <property type="evidence" value="ECO:0007669"/>
    <property type="project" value="TreeGrafter"/>
</dbReference>
<dbReference type="OrthoDB" id="430340at2759"/>
<dbReference type="PANTHER" id="PTHR24049:SF22">
    <property type="entry name" value="DROSOPHILA CRUMBS HOMOLOG"/>
    <property type="match status" value="1"/>
</dbReference>
<feature type="disulfide bond" evidence="6">
    <location>
        <begin position="264"/>
        <end position="273"/>
    </location>
</feature>
<dbReference type="InterPro" id="IPR051022">
    <property type="entry name" value="Notch_Cell-Fate_Det"/>
</dbReference>
<reference evidence="8" key="1">
    <citation type="submission" date="2023-01" db="EMBL/GenBank/DDBJ databases">
        <title>Genome assembly of the deep-sea coral Lophelia pertusa.</title>
        <authorList>
            <person name="Herrera S."/>
            <person name="Cordes E."/>
        </authorList>
    </citation>
    <scope>NUCLEOTIDE SEQUENCE</scope>
    <source>
        <strain evidence="8">USNM1676648</strain>
        <tissue evidence="8">Polyp</tissue>
    </source>
</reference>
<feature type="domain" description="EGF-like" evidence="7">
    <location>
        <begin position="275"/>
        <end position="311"/>
    </location>
</feature>
<dbReference type="FunFam" id="2.10.25.10:FF:000173">
    <property type="entry name" value="Neurogenic locus notch protein 2"/>
    <property type="match status" value="1"/>
</dbReference>
<dbReference type="GO" id="GO:0032991">
    <property type="term" value="C:protein-containing complex"/>
    <property type="evidence" value="ECO:0007669"/>
    <property type="project" value="TreeGrafter"/>
</dbReference>
<feature type="domain" description="EGF-like" evidence="7">
    <location>
        <begin position="201"/>
        <end position="237"/>
    </location>
</feature>
<dbReference type="InterPro" id="IPR000742">
    <property type="entry name" value="EGF"/>
</dbReference>
<keyword evidence="5" id="KW-0325">Glycoprotein</keyword>
<dbReference type="GO" id="GO:0005509">
    <property type="term" value="F:calcium ion binding"/>
    <property type="evidence" value="ECO:0007669"/>
    <property type="project" value="InterPro"/>
</dbReference>
<dbReference type="GO" id="GO:0005886">
    <property type="term" value="C:plasma membrane"/>
    <property type="evidence" value="ECO:0007669"/>
    <property type="project" value="UniProtKB-ARBA"/>
</dbReference>
<keyword evidence="3" id="KW-0677">Repeat</keyword>
<evidence type="ECO:0000256" key="6">
    <source>
        <dbReference type="PROSITE-ProRule" id="PRU00076"/>
    </source>
</evidence>
<dbReference type="InterPro" id="IPR001881">
    <property type="entry name" value="EGF-like_Ca-bd_dom"/>
</dbReference>
<dbReference type="GO" id="GO:0007157">
    <property type="term" value="P:heterophilic cell-cell adhesion via plasma membrane cell adhesion molecules"/>
    <property type="evidence" value="ECO:0007669"/>
    <property type="project" value="TreeGrafter"/>
</dbReference>
<evidence type="ECO:0000259" key="7">
    <source>
        <dbReference type="PROSITE" id="PS50026"/>
    </source>
</evidence>
<feature type="disulfide bond" evidence="6">
    <location>
        <begin position="227"/>
        <end position="236"/>
    </location>
</feature>
<dbReference type="PROSITE" id="PS00022">
    <property type="entry name" value="EGF_1"/>
    <property type="match status" value="5"/>
</dbReference>
<dbReference type="CDD" id="cd00054">
    <property type="entry name" value="EGF_CA"/>
    <property type="match status" value="4"/>
</dbReference>
<sequence>MLSYLTFVETTKNISRPSFRRSFGDKQSTSPGDPVLFEEGNIILPQQPGDKKLRLKKRRLPPTSFYGRNGKARSLKNKFKKESDNGQNKDDLSKRDFFFAPASQYTPYDQMASPVDRRMFLVHRGERGPCFFHACHHGGMCVPRRHGFYCECLPGFIGTKCEVKKECKPTTCKNGGTCTEIAIGRHVCTCLLGFLGEDCEERSPCHPNPCRNEGTCSQSDESYTCVCEQGYRGKNCEAANKCSPNPCKNSGVCAEIDNNYWCNCPQGFKGKTCEVVSECNSVYCLNGGVCRDETSGYKCECRFGFYGKRCEVQTRLLWKAV</sequence>
<keyword evidence="2" id="KW-0732">Signal</keyword>
<evidence type="ECO:0000313" key="9">
    <source>
        <dbReference type="Proteomes" id="UP001163046"/>
    </source>
</evidence>